<evidence type="ECO:0000313" key="3">
    <source>
        <dbReference type="Proteomes" id="UP000237347"/>
    </source>
</evidence>
<dbReference type="Proteomes" id="UP000237347">
    <property type="component" value="Unassembled WGS sequence"/>
</dbReference>
<comment type="caution">
    <text evidence="2">The sequence shown here is derived from an EMBL/GenBank/DDBJ whole genome shotgun (WGS) entry which is preliminary data.</text>
</comment>
<accession>A0AAW0KUY4</accession>
<dbReference type="PANTHER" id="PTHR14304">
    <property type="entry name" value="CELL DIVISION CYCLE AND APOPTOSIS REGULATOR PROTEIN"/>
    <property type="match status" value="1"/>
</dbReference>
<dbReference type="AlphaFoldDB" id="A0AAW0KUY4"/>
<sequence length="104" mass="11878">MESADGVDPSVDDTSSIHTVHRYAKDVTQLDLQNCHHWNRFLEIHYDSLGKDGLLSHKVTVLFVPDLSECLPSLDAWRDQWAMACSQEGCCRERAPTFFEKRGL</sequence>
<dbReference type="InterPro" id="IPR025954">
    <property type="entry name" value="DBC1/CARP1_inactive_NUDIX"/>
</dbReference>
<organism evidence="2 3">
    <name type="scientific">Quercus suber</name>
    <name type="common">Cork oak</name>
    <dbReference type="NCBI Taxonomy" id="58331"/>
    <lineage>
        <taxon>Eukaryota</taxon>
        <taxon>Viridiplantae</taxon>
        <taxon>Streptophyta</taxon>
        <taxon>Embryophyta</taxon>
        <taxon>Tracheophyta</taxon>
        <taxon>Spermatophyta</taxon>
        <taxon>Magnoliopsida</taxon>
        <taxon>eudicotyledons</taxon>
        <taxon>Gunneridae</taxon>
        <taxon>Pentapetalae</taxon>
        <taxon>rosids</taxon>
        <taxon>fabids</taxon>
        <taxon>Fagales</taxon>
        <taxon>Fagaceae</taxon>
        <taxon>Quercus</taxon>
    </lineage>
</organism>
<dbReference type="InterPro" id="IPR025224">
    <property type="entry name" value="CCAR1/CCAR2"/>
</dbReference>
<protein>
    <submittedName>
        <fullName evidence="2">Cell cycle and apoptosis regulator protein 2</fullName>
    </submittedName>
</protein>
<dbReference type="Pfam" id="PF14443">
    <property type="entry name" value="DBC1"/>
    <property type="match status" value="1"/>
</dbReference>
<dbReference type="EMBL" id="PKMF04000220">
    <property type="protein sequence ID" value="KAK7842461.1"/>
    <property type="molecule type" value="Genomic_DNA"/>
</dbReference>
<dbReference type="GO" id="GO:0006355">
    <property type="term" value="P:regulation of DNA-templated transcription"/>
    <property type="evidence" value="ECO:0007669"/>
    <property type="project" value="InterPro"/>
</dbReference>
<gene>
    <name evidence="2" type="primary">CCAR2</name>
    <name evidence="2" type="ORF">CFP56_013706</name>
</gene>
<name>A0AAW0KUY4_QUESU</name>
<evidence type="ECO:0000259" key="1">
    <source>
        <dbReference type="SMART" id="SM01122"/>
    </source>
</evidence>
<keyword evidence="3" id="KW-1185">Reference proteome</keyword>
<evidence type="ECO:0000313" key="2">
    <source>
        <dbReference type="EMBL" id="KAK7842461.1"/>
    </source>
</evidence>
<proteinExistence type="predicted"/>
<dbReference type="PANTHER" id="PTHR14304:SF11">
    <property type="entry name" value="SAP DOMAIN-CONTAINING PROTEIN"/>
    <property type="match status" value="1"/>
</dbReference>
<feature type="domain" description="DBC1/CARP1 catalytically inactive NUDIX hydrolase" evidence="1">
    <location>
        <begin position="1"/>
        <end position="98"/>
    </location>
</feature>
<reference evidence="2 3" key="1">
    <citation type="journal article" date="2018" name="Sci. Data">
        <title>The draft genome sequence of cork oak.</title>
        <authorList>
            <person name="Ramos A.M."/>
            <person name="Usie A."/>
            <person name="Barbosa P."/>
            <person name="Barros P.M."/>
            <person name="Capote T."/>
            <person name="Chaves I."/>
            <person name="Simoes F."/>
            <person name="Abreu I."/>
            <person name="Carrasquinho I."/>
            <person name="Faro C."/>
            <person name="Guimaraes J.B."/>
            <person name="Mendonca D."/>
            <person name="Nobrega F."/>
            <person name="Rodrigues L."/>
            <person name="Saibo N.J.M."/>
            <person name="Varela M.C."/>
            <person name="Egas C."/>
            <person name="Matos J."/>
            <person name="Miguel C.M."/>
            <person name="Oliveira M.M."/>
            <person name="Ricardo C.P."/>
            <person name="Goncalves S."/>
        </authorList>
    </citation>
    <scope>NUCLEOTIDE SEQUENCE [LARGE SCALE GENOMIC DNA]</scope>
    <source>
        <strain evidence="3">cv. HL8</strain>
    </source>
</reference>
<dbReference type="SMART" id="SM01122">
    <property type="entry name" value="DBC1"/>
    <property type="match status" value="1"/>
</dbReference>
<dbReference type="GO" id="GO:0005634">
    <property type="term" value="C:nucleus"/>
    <property type="evidence" value="ECO:0007669"/>
    <property type="project" value="TreeGrafter"/>
</dbReference>